<feature type="transmembrane region" description="Helical" evidence="8">
    <location>
        <begin position="471"/>
        <end position="488"/>
    </location>
</feature>
<feature type="transmembrane region" description="Helical" evidence="8">
    <location>
        <begin position="447"/>
        <end position="465"/>
    </location>
</feature>
<dbReference type="Pfam" id="PF13231">
    <property type="entry name" value="PMT_2"/>
    <property type="match status" value="1"/>
</dbReference>
<feature type="transmembrane region" description="Helical" evidence="8">
    <location>
        <begin position="235"/>
        <end position="252"/>
    </location>
</feature>
<keyword evidence="2" id="KW-1003">Cell membrane</keyword>
<feature type="transmembrane region" description="Helical" evidence="8">
    <location>
        <begin position="212"/>
        <end position="229"/>
    </location>
</feature>
<evidence type="ECO:0000259" key="9">
    <source>
        <dbReference type="Pfam" id="PF13231"/>
    </source>
</evidence>
<keyword evidence="4" id="KW-0808">Transferase</keyword>
<gene>
    <name evidence="10" type="ORF">NIES37_05510</name>
</gene>
<accession>A0A1Z4MT28</accession>
<feature type="transmembrane region" description="Helical" evidence="8">
    <location>
        <begin position="184"/>
        <end position="200"/>
    </location>
</feature>
<keyword evidence="7 8" id="KW-0472">Membrane</keyword>
<evidence type="ECO:0000256" key="7">
    <source>
        <dbReference type="ARBA" id="ARBA00023136"/>
    </source>
</evidence>
<feature type="transmembrane region" description="Helical" evidence="8">
    <location>
        <begin position="306"/>
        <end position="323"/>
    </location>
</feature>
<feature type="transmembrane region" description="Helical" evidence="8">
    <location>
        <begin position="281"/>
        <end position="299"/>
    </location>
</feature>
<evidence type="ECO:0000313" key="10">
    <source>
        <dbReference type="EMBL" id="BAY96617.1"/>
    </source>
</evidence>
<feature type="transmembrane region" description="Helical" evidence="8">
    <location>
        <begin position="105"/>
        <end position="124"/>
    </location>
</feature>
<dbReference type="PANTHER" id="PTHR33908">
    <property type="entry name" value="MANNOSYLTRANSFERASE YKCB-RELATED"/>
    <property type="match status" value="1"/>
</dbReference>
<evidence type="ECO:0000256" key="4">
    <source>
        <dbReference type="ARBA" id="ARBA00022679"/>
    </source>
</evidence>
<reference evidence="10 11" key="1">
    <citation type="submission" date="2017-06" db="EMBL/GenBank/DDBJ databases">
        <title>Genome sequencing of cyanobaciteial culture collection at National Institute for Environmental Studies (NIES).</title>
        <authorList>
            <person name="Hirose Y."/>
            <person name="Shimura Y."/>
            <person name="Fujisawa T."/>
            <person name="Nakamura Y."/>
            <person name="Kawachi M."/>
        </authorList>
    </citation>
    <scope>NUCLEOTIDE SEQUENCE [LARGE SCALE GENOMIC DNA]</scope>
    <source>
        <strain evidence="10 11">NIES-37</strain>
    </source>
</reference>
<evidence type="ECO:0000256" key="1">
    <source>
        <dbReference type="ARBA" id="ARBA00004651"/>
    </source>
</evidence>
<dbReference type="InterPro" id="IPR050297">
    <property type="entry name" value="LipidA_mod_glycosyltrf_83"/>
</dbReference>
<keyword evidence="6 8" id="KW-1133">Transmembrane helix</keyword>
<comment type="subcellular location">
    <subcellularLocation>
        <location evidence="1">Cell membrane</location>
        <topology evidence="1">Multi-pass membrane protein</topology>
    </subcellularLocation>
</comment>
<dbReference type="PANTHER" id="PTHR33908:SF11">
    <property type="entry name" value="MEMBRANE PROTEIN"/>
    <property type="match status" value="1"/>
</dbReference>
<dbReference type="GO" id="GO:0009103">
    <property type="term" value="P:lipopolysaccharide biosynthetic process"/>
    <property type="evidence" value="ECO:0007669"/>
    <property type="project" value="UniProtKB-ARBA"/>
</dbReference>
<feature type="transmembrane region" description="Helical" evidence="8">
    <location>
        <begin position="416"/>
        <end position="435"/>
    </location>
</feature>
<protein>
    <recommendedName>
        <fullName evidence="9">Glycosyltransferase RgtA/B/C/D-like domain-containing protein</fullName>
    </recommendedName>
</protein>
<evidence type="ECO:0000256" key="8">
    <source>
        <dbReference type="SAM" id="Phobius"/>
    </source>
</evidence>
<evidence type="ECO:0000256" key="2">
    <source>
        <dbReference type="ARBA" id="ARBA00022475"/>
    </source>
</evidence>
<dbReference type="GO" id="GO:0005886">
    <property type="term" value="C:plasma membrane"/>
    <property type="evidence" value="ECO:0007669"/>
    <property type="project" value="UniProtKB-SubCell"/>
</dbReference>
<organism evidence="10 11">
    <name type="scientific">Tolypothrix tenuis PCC 7101</name>
    <dbReference type="NCBI Taxonomy" id="231146"/>
    <lineage>
        <taxon>Bacteria</taxon>
        <taxon>Bacillati</taxon>
        <taxon>Cyanobacteriota</taxon>
        <taxon>Cyanophyceae</taxon>
        <taxon>Nostocales</taxon>
        <taxon>Tolypothrichaceae</taxon>
        <taxon>Tolypothrix</taxon>
    </lineage>
</organism>
<feature type="transmembrane region" description="Helical" evidence="8">
    <location>
        <begin position="495"/>
        <end position="513"/>
    </location>
</feature>
<dbReference type="EMBL" id="AP018248">
    <property type="protein sequence ID" value="BAY96617.1"/>
    <property type="molecule type" value="Genomic_DNA"/>
</dbReference>
<keyword evidence="3" id="KW-0328">Glycosyltransferase</keyword>
<name>A0A1Z4MT28_9CYAN</name>
<evidence type="ECO:0000256" key="6">
    <source>
        <dbReference type="ARBA" id="ARBA00022989"/>
    </source>
</evidence>
<keyword evidence="11" id="KW-1185">Reference proteome</keyword>
<dbReference type="AlphaFoldDB" id="A0A1Z4MT28"/>
<feature type="domain" description="Glycosyltransferase RgtA/B/C/D-like" evidence="9">
    <location>
        <begin position="171"/>
        <end position="314"/>
    </location>
</feature>
<dbReference type="KEGG" id="ttq:NIES37_05510"/>
<dbReference type="Proteomes" id="UP000218785">
    <property type="component" value="Chromosome"/>
</dbReference>
<dbReference type="InterPro" id="IPR038731">
    <property type="entry name" value="RgtA/B/C-like"/>
</dbReference>
<dbReference type="GO" id="GO:0016763">
    <property type="term" value="F:pentosyltransferase activity"/>
    <property type="evidence" value="ECO:0007669"/>
    <property type="project" value="TreeGrafter"/>
</dbReference>
<feature type="transmembrane region" description="Helical" evidence="8">
    <location>
        <begin position="28"/>
        <end position="46"/>
    </location>
</feature>
<evidence type="ECO:0000313" key="11">
    <source>
        <dbReference type="Proteomes" id="UP000218785"/>
    </source>
</evidence>
<sequence length="651" mass="74629">MLFILPIVFWLIVFNISLKHHGIWRKSFMSTSIIWGVVITIISEVLSQFHLLNFLGLVTVWSSLNILLLIYQYLSSIKTAKYIRPNIETYVEVKKYLKISSFSKILLSGIFCIIFTVGLIAIIAPPNNWDSMDYHMTRVVHWIQNNSFEHYPTSYTPQLYQNPWSEFVILHFQILSGTDYCANLVQWFSMLGCTIGVSLIAQQLSADLRGQIFAAVISATIPMGILQASSTQNDYVLSFWLVCLAYYVLHSIQERARTSWTNLCLIGSSVGLAILTKGTAYFYVLPFLIWLGISEIKYLRFKVWQSGLVVGSLALCLNFPHYLRNYNLFGSPLGEPGTYKNEIFGINVLFSNILRNLALHIGTPIGLWNGIANKLIQIIHIFLGVDVNDPRITFSKTFFVPGGWSTLGFPGNENSAGNLLHLCIILFCIVIYIVTKKYKKSDYIFSYLLSVVSTFLLFCYLVKWQAWNSRLHLPFFVLLAPFVGVILSQIKKQKMALFLVSILLISSFPWVFFNKYRPIIDSHNIFQTNRIEQYFSNRPYLQEPYVGAVNFLQSKGCSNIGLSLGNDPWEYPYWEIWQDTKKQTVKMQHINVTNISAQLSNQSPYKDFIPCAIMTMETKRSKQEKSQEMIVKDTTYIRVGDFPPVGVFLPK</sequence>
<feature type="transmembrane region" description="Helical" evidence="8">
    <location>
        <begin position="52"/>
        <end position="74"/>
    </location>
</feature>
<evidence type="ECO:0000256" key="3">
    <source>
        <dbReference type="ARBA" id="ARBA00022676"/>
    </source>
</evidence>
<proteinExistence type="predicted"/>
<keyword evidence="5 8" id="KW-0812">Transmembrane</keyword>
<evidence type="ECO:0000256" key="5">
    <source>
        <dbReference type="ARBA" id="ARBA00022692"/>
    </source>
</evidence>